<evidence type="ECO:0000256" key="2">
    <source>
        <dbReference type="SAM" id="MobiDB-lite"/>
    </source>
</evidence>
<dbReference type="RefSeq" id="WP_008477044.1">
    <property type="nucleotide sequence ID" value="NZ_CAGS01000169.1"/>
</dbReference>
<dbReference type="AlphaFoldDB" id="I4EFY9"/>
<keyword evidence="5" id="KW-1185">Reference proteome</keyword>
<dbReference type="Proteomes" id="UP000004221">
    <property type="component" value="Unassembled WGS sequence"/>
</dbReference>
<keyword evidence="1" id="KW-0862">Zinc</keyword>
<feature type="region of interest" description="Disordered" evidence="2">
    <location>
        <begin position="85"/>
        <end position="105"/>
    </location>
</feature>
<keyword evidence="1" id="KW-0863">Zinc-finger</keyword>
<evidence type="ECO:0000313" key="4">
    <source>
        <dbReference type="EMBL" id="CCF83601.1"/>
    </source>
</evidence>
<dbReference type="OrthoDB" id="7821105at2"/>
<feature type="domain" description="SWIM-type" evidence="3">
    <location>
        <begin position="47"/>
        <end position="85"/>
    </location>
</feature>
<proteinExistence type="predicted"/>
<reference evidence="4 5" key="1">
    <citation type="journal article" date="2012" name="ISME J.">
        <title>Nitrification expanded: discovery, physiology and genomics of a nitrite-oxidizing bacterium from the phylum Chloroflexi.</title>
        <authorList>
            <person name="Sorokin D.Y."/>
            <person name="Lucker S."/>
            <person name="Vejmelkova D."/>
            <person name="Kostrikina N.A."/>
            <person name="Kleerebezem R."/>
            <person name="Rijpstra W.I."/>
            <person name="Damste J.S."/>
            <person name="Le Paslier D."/>
            <person name="Muyzer G."/>
            <person name="Wagner M."/>
            <person name="van Loosdrecht M.C."/>
            <person name="Daims H."/>
        </authorList>
    </citation>
    <scope>NUCLEOTIDE SEQUENCE [LARGE SCALE GENOMIC DNA]</scope>
    <source>
        <strain evidence="5">none</strain>
    </source>
</reference>
<dbReference type="EMBL" id="CAGS01000169">
    <property type="protein sequence ID" value="CCF83601.1"/>
    <property type="molecule type" value="Genomic_DNA"/>
</dbReference>
<comment type="caution">
    <text evidence="4">The sequence shown here is derived from an EMBL/GenBank/DDBJ whole genome shotgun (WGS) entry which is preliminary data.</text>
</comment>
<dbReference type="GO" id="GO:0008270">
    <property type="term" value="F:zinc ion binding"/>
    <property type="evidence" value="ECO:0007669"/>
    <property type="project" value="UniProtKB-KW"/>
</dbReference>
<evidence type="ECO:0000259" key="3">
    <source>
        <dbReference type="PROSITE" id="PS50966"/>
    </source>
</evidence>
<evidence type="ECO:0000313" key="5">
    <source>
        <dbReference type="Proteomes" id="UP000004221"/>
    </source>
</evidence>
<sequence>MVTVTEVRKLAERLSKAEALVESGAVFPVAGLPGYAVVRNGDGSQMYLVRFEAGKEHCTCPDFQHRQGKAGQPCKHLFSAAIHTERASSEAPTTSQPAASKRSGLLAWQAEDEADACAAWGEPFSDLILPE</sequence>
<dbReference type="Pfam" id="PF04434">
    <property type="entry name" value="SWIM"/>
    <property type="match status" value="1"/>
</dbReference>
<gene>
    <name evidence="4" type="ORF">NITHO_2500008</name>
</gene>
<name>I4EFY9_9BACT</name>
<organism evidence="4 5">
    <name type="scientific">Nitrolancea hollandica Lb</name>
    <dbReference type="NCBI Taxonomy" id="1129897"/>
    <lineage>
        <taxon>Bacteria</taxon>
        <taxon>Pseudomonadati</taxon>
        <taxon>Thermomicrobiota</taxon>
        <taxon>Thermomicrobia</taxon>
        <taxon>Sphaerobacterales</taxon>
        <taxon>Sphaerobacterineae</taxon>
        <taxon>Sphaerobacteraceae</taxon>
        <taxon>Nitrolancea</taxon>
    </lineage>
</organism>
<dbReference type="InterPro" id="IPR007527">
    <property type="entry name" value="Znf_SWIM"/>
</dbReference>
<protein>
    <submittedName>
        <fullName evidence="4">Zinc finger SWIM domain protein (Modular protein)</fullName>
    </submittedName>
</protein>
<dbReference type="PROSITE" id="PS50966">
    <property type="entry name" value="ZF_SWIM"/>
    <property type="match status" value="1"/>
</dbReference>
<evidence type="ECO:0000256" key="1">
    <source>
        <dbReference type="PROSITE-ProRule" id="PRU00325"/>
    </source>
</evidence>
<keyword evidence="1" id="KW-0479">Metal-binding</keyword>
<accession>I4EFY9</accession>